<protein>
    <recommendedName>
        <fullName evidence="7">Large ribosomal subunit protein bL21c</fullName>
    </recommendedName>
</protein>
<dbReference type="InterPro" id="IPR018258">
    <property type="entry name" value="Ribosomal_bL21_CS"/>
</dbReference>
<sequence>MEYAIVEIGGHQVWVEEGQHFITNKILTTPGSKISINRVLLVNKNGNLHLGHPYLDSSKVTGEVVEHLRGSKVIVYKMKSKKKYRRKKGHRQEMTKLLIKNIEI</sequence>
<evidence type="ECO:0000256" key="3">
    <source>
        <dbReference type="ARBA" id="ARBA00022730"/>
    </source>
</evidence>
<dbReference type="EMBL" id="MK518353">
    <property type="protein sequence ID" value="QDR24659.1"/>
    <property type="molecule type" value="Genomic_DNA"/>
</dbReference>
<keyword evidence="5 7" id="KW-0689">Ribosomal protein</keyword>
<comment type="similarity">
    <text evidence="1 7 8">Belongs to the bacterial ribosomal protein bL21 family.</text>
</comment>
<dbReference type="RefSeq" id="YP_009684573.1">
    <property type="nucleotide sequence ID" value="NC_044408.1"/>
</dbReference>
<dbReference type="SUPFAM" id="SSF141091">
    <property type="entry name" value="L21p-like"/>
    <property type="match status" value="1"/>
</dbReference>
<dbReference type="GO" id="GO:0003735">
    <property type="term" value="F:structural constituent of ribosome"/>
    <property type="evidence" value="ECO:0007669"/>
    <property type="project" value="InterPro"/>
</dbReference>
<dbReference type="PANTHER" id="PTHR21349:SF7">
    <property type="entry name" value="LARGE RIBOSOMAL SUBUNIT PROTEIN BL21C"/>
    <property type="match status" value="1"/>
</dbReference>
<evidence type="ECO:0000256" key="6">
    <source>
        <dbReference type="ARBA" id="ARBA00023274"/>
    </source>
</evidence>
<dbReference type="InterPro" id="IPR001787">
    <property type="entry name" value="Ribosomal_bL21"/>
</dbReference>
<gene>
    <name evidence="7 9" type="primary">rpl21</name>
</gene>
<dbReference type="GO" id="GO:0019843">
    <property type="term" value="F:rRNA binding"/>
    <property type="evidence" value="ECO:0007669"/>
    <property type="project" value="UniProtKB-UniRule"/>
</dbReference>
<evidence type="ECO:0000256" key="1">
    <source>
        <dbReference type="ARBA" id="ARBA00008563"/>
    </source>
</evidence>
<organism evidence="9">
    <name type="scientific">Pseudopedinella elastica</name>
    <dbReference type="NCBI Taxonomy" id="35684"/>
    <lineage>
        <taxon>Eukaryota</taxon>
        <taxon>Sar</taxon>
        <taxon>Stramenopiles</taxon>
        <taxon>Ochrophyta</taxon>
        <taxon>Dictyochophyceae</taxon>
        <taxon>Pedinellales</taxon>
        <taxon>Pseudopedinella</taxon>
    </lineage>
</organism>
<reference evidence="9" key="1">
    <citation type="journal article" date="2019" name="J. Phycol.">
        <title>Dictyochophyceae plastid genomes reveal unusual variability of their organization.</title>
        <authorList>
            <person name="Han K.Y."/>
            <person name="Maciszewski K."/>
            <person name="Graf L."/>
            <person name="Yang J.H."/>
            <person name="Andersen R.A."/>
            <person name="Karnkowska A."/>
            <person name="Yoon H.S."/>
        </authorList>
    </citation>
    <scope>NUCLEOTIDE SEQUENCE</scope>
</reference>
<keyword evidence="4 7" id="KW-0694">RNA-binding</keyword>
<dbReference type="NCBIfam" id="TIGR00061">
    <property type="entry name" value="L21"/>
    <property type="match status" value="1"/>
</dbReference>
<proteinExistence type="inferred from homology"/>
<dbReference type="PROSITE" id="PS01169">
    <property type="entry name" value="RIBOSOMAL_L21"/>
    <property type="match status" value="1"/>
</dbReference>
<dbReference type="HAMAP" id="MF_01363">
    <property type="entry name" value="Ribosomal_bL21"/>
    <property type="match status" value="1"/>
</dbReference>
<dbReference type="InterPro" id="IPR036164">
    <property type="entry name" value="bL21-like_sf"/>
</dbReference>
<evidence type="ECO:0000256" key="5">
    <source>
        <dbReference type="ARBA" id="ARBA00022980"/>
    </source>
</evidence>
<dbReference type="GeneID" id="41657550"/>
<comment type="function">
    <text evidence="7 8">This protein binds to 23S rRNA.</text>
</comment>
<keyword evidence="3 7" id="KW-0699">rRNA-binding</keyword>
<dbReference type="GO" id="GO:0005762">
    <property type="term" value="C:mitochondrial large ribosomal subunit"/>
    <property type="evidence" value="ECO:0007669"/>
    <property type="project" value="TreeGrafter"/>
</dbReference>
<evidence type="ECO:0000313" key="9">
    <source>
        <dbReference type="EMBL" id="QDR24659.1"/>
    </source>
</evidence>
<dbReference type="GO" id="GO:0006412">
    <property type="term" value="P:translation"/>
    <property type="evidence" value="ECO:0007669"/>
    <property type="project" value="UniProtKB-UniRule"/>
</dbReference>
<accession>A0A516ZAE6</accession>
<keyword evidence="6 7" id="KW-0687">Ribonucleoprotein</keyword>
<dbReference type="Pfam" id="PF00829">
    <property type="entry name" value="Ribosomal_L21p"/>
    <property type="match status" value="1"/>
</dbReference>
<dbReference type="AlphaFoldDB" id="A0A516ZAE6"/>
<dbReference type="InterPro" id="IPR028909">
    <property type="entry name" value="bL21-like"/>
</dbReference>
<evidence type="ECO:0000256" key="4">
    <source>
        <dbReference type="ARBA" id="ARBA00022884"/>
    </source>
</evidence>
<evidence type="ECO:0000256" key="8">
    <source>
        <dbReference type="RuleBase" id="RU000563"/>
    </source>
</evidence>
<keyword evidence="9" id="KW-0150">Chloroplast</keyword>
<evidence type="ECO:0000256" key="7">
    <source>
        <dbReference type="HAMAP-Rule" id="MF_01363"/>
    </source>
</evidence>
<keyword evidence="2 9" id="KW-0934">Plastid</keyword>
<comment type="subcellular location">
    <subcellularLocation>
        <location evidence="7">Plastid</location>
        <location evidence="7">Chloroplast</location>
    </subcellularLocation>
</comment>
<geneLocation type="chloroplast" evidence="9"/>
<comment type="subunit">
    <text evidence="7 8">Part of the 50S ribosomal subunit.</text>
</comment>
<name>A0A516ZAE6_9STRA</name>
<evidence type="ECO:0000256" key="2">
    <source>
        <dbReference type="ARBA" id="ARBA00022640"/>
    </source>
</evidence>
<dbReference type="GO" id="GO:0009507">
    <property type="term" value="C:chloroplast"/>
    <property type="evidence" value="ECO:0007669"/>
    <property type="project" value="UniProtKB-SubCell"/>
</dbReference>
<dbReference type="PANTHER" id="PTHR21349">
    <property type="entry name" value="50S RIBOSOMAL PROTEIN L21"/>
    <property type="match status" value="1"/>
</dbReference>